<dbReference type="AlphaFoldDB" id="A0AAD3HGT8"/>
<feature type="region of interest" description="Disordered" evidence="1">
    <location>
        <begin position="241"/>
        <end position="340"/>
    </location>
</feature>
<dbReference type="CDD" id="cd00519">
    <property type="entry name" value="Lipase_3"/>
    <property type="match status" value="1"/>
</dbReference>
<dbReference type="InterPro" id="IPR043367">
    <property type="entry name" value="PLIP1/2/3"/>
</dbReference>
<sequence length="1037" mass="105572">MNPATHPCVCNRRQAWSRAPRLGIGERAHRSVICRVLAPPEAPGKRPRSVDAAAPPPPTTPSGDFWSSTTSFASQLLSHFRVPTFPIPSPDVVLREASTKERELQNAKPLVDISAFLSPVGIWELKHIRKLSSLTSLTYYMDLVTPRRLYRMHRVELVTTSRACQIRPYEHSKTAEEVGADGDGMAVSFQEVAQVYERVGGEDVAAAAAAVAAEAAAAAAAPAVAAAGTAGAHPGTTAAATGGGGGSANGAAGGGGSGWSLGPSWPGAIGMAPPSSTQVATPSPSSTSPHPPSHLQRHSESQPYHGPSGIGGGPAWPLPPAAAAAAASGPQPPQPQPPGSAAAVAAAAVAAAAASSSSSQAALVRMLRSPAEAASAVVREKLLEAMRLAEGIKLAEVASAAAKHGASLAWLPIGGSLVGANNRASIAVVPPPPPSSPSQSQSQSQQQSASAGGAAVSGGGGEGPATAAPSWSPQGLAMSSSASSSAAASSSTSLDGGRVKATAAGIAAVATSQLRQQAAASTSSSSSLTFASSSTFACPSEWFVVDDPASHTRTFVIQGSDTLDHWKLNLTFDPVVFEDPALGVKVHRGVYEGALALYDRFLPLVYEHLEASPFSKITFTGHSIGGSLATLLLLIYRTRGVLPPHSIATVYTFGSPAVFCQTHASVHHHCSSHPNGTSGVDAEGATVDVKVCNGNVSPTSLASSTASAGSGSWWDVSASLSASVASLGSASSVNSFEDPGTASLVVPHTTSPSSSPTTSSHSPSCACACGADTLLARLQLPPHVIRNVVMARDAVPRAFACDYRPVADIIKGWGSSFRDHCCLNRHGRKHLYYFVGRMCILQPDSRHTFVSSDADHPMLPPGPELYFLTDLPHPWPPNNNNNSSAASCCSPHATTTTAPTQAATADSAAAAAAGASALVTSPAAAASAADNAAAASLSNATCSNSGGGGGGGYHANGTIDLAASPSPPPPSSSLSVPRPAARNVVEAVWEFMDCPHPLETLADPGAYLASGTISRYHNPDNYTRALGRLKHLKRLEE</sequence>
<dbReference type="Pfam" id="PF01764">
    <property type="entry name" value="Lipase_3"/>
    <property type="match status" value="1"/>
</dbReference>
<feature type="region of interest" description="Disordered" evidence="1">
    <location>
        <begin position="41"/>
        <end position="64"/>
    </location>
</feature>
<dbReference type="PANTHER" id="PTHR46483">
    <property type="entry name" value="PHOSPHOLIPASE A1 PLIP2, CHLOROPLASTIC"/>
    <property type="match status" value="1"/>
</dbReference>
<proteinExistence type="predicted"/>
<feature type="compositionally biased region" description="Gly residues" evidence="1">
    <location>
        <begin position="241"/>
        <end position="259"/>
    </location>
</feature>
<reference evidence="3 4" key="1">
    <citation type="journal article" date="2021" name="Sci. Rep.">
        <title>Genome sequencing of the multicellular alga Astrephomene provides insights into convergent evolution of germ-soma differentiation.</title>
        <authorList>
            <person name="Yamashita S."/>
            <person name="Yamamoto K."/>
            <person name="Matsuzaki R."/>
            <person name="Suzuki S."/>
            <person name="Yamaguchi H."/>
            <person name="Hirooka S."/>
            <person name="Minakuchi Y."/>
            <person name="Miyagishima S."/>
            <person name="Kawachi M."/>
            <person name="Toyoda A."/>
            <person name="Nozaki H."/>
        </authorList>
    </citation>
    <scope>NUCLEOTIDE SEQUENCE [LARGE SCALE GENOMIC DNA]</scope>
    <source>
        <strain evidence="3 4">NIES-4017</strain>
    </source>
</reference>
<dbReference type="Gene3D" id="3.40.50.1820">
    <property type="entry name" value="alpha/beta hydrolase"/>
    <property type="match status" value="1"/>
</dbReference>
<protein>
    <recommendedName>
        <fullName evidence="2">Fungal lipase-type domain-containing protein</fullName>
    </recommendedName>
</protein>
<dbReference type="EMBL" id="BMAR01000001">
    <property type="protein sequence ID" value="GFR40804.1"/>
    <property type="molecule type" value="Genomic_DNA"/>
</dbReference>
<feature type="region of interest" description="Disordered" evidence="1">
    <location>
        <begin position="425"/>
        <end position="478"/>
    </location>
</feature>
<feature type="domain" description="Fungal lipase-type" evidence="2">
    <location>
        <begin position="555"/>
        <end position="668"/>
    </location>
</feature>
<organism evidence="3 4">
    <name type="scientific">Astrephomene gubernaculifera</name>
    <dbReference type="NCBI Taxonomy" id="47775"/>
    <lineage>
        <taxon>Eukaryota</taxon>
        <taxon>Viridiplantae</taxon>
        <taxon>Chlorophyta</taxon>
        <taxon>core chlorophytes</taxon>
        <taxon>Chlorophyceae</taxon>
        <taxon>CS clade</taxon>
        <taxon>Chlamydomonadales</taxon>
        <taxon>Astrephomenaceae</taxon>
        <taxon>Astrephomene</taxon>
    </lineage>
</organism>
<dbReference type="Proteomes" id="UP001054857">
    <property type="component" value="Unassembled WGS sequence"/>
</dbReference>
<evidence type="ECO:0000313" key="3">
    <source>
        <dbReference type="EMBL" id="GFR40804.1"/>
    </source>
</evidence>
<evidence type="ECO:0000313" key="4">
    <source>
        <dbReference type="Proteomes" id="UP001054857"/>
    </source>
</evidence>
<evidence type="ECO:0000256" key="1">
    <source>
        <dbReference type="SAM" id="MobiDB-lite"/>
    </source>
</evidence>
<keyword evidence="4" id="KW-1185">Reference proteome</keyword>
<accession>A0AAD3HGT8</accession>
<dbReference type="InterPro" id="IPR002921">
    <property type="entry name" value="Fungal_lipase-type"/>
</dbReference>
<name>A0AAD3HGT8_9CHLO</name>
<evidence type="ECO:0000259" key="2">
    <source>
        <dbReference type="Pfam" id="PF01764"/>
    </source>
</evidence>
<feature type="region of interest" description="Disordered" evidence="1">
    <location>
        <begin position="958"/>
        <end position="978"/>
    </location>
</feature>
<gene>
    <name evidence="3" type="ORF">Agub_g1422</name>
</gene>
<dbReference type="GO" id="GO:0006629">
    <property type="term" value="P:lipid metabolic process"/>
    <property type="evidence" value="ECO:0007669"/>
    <property type="project" value="InterPro"/>
</dbReference>
<feature type="non-terminal residue" evidence="3">
    <location>
        <position position="1037"/>
    </location>
</feature>
<dbReference type="GO" id="GO:0008970">
    <property type="term" value="F:phospholipase A1 activity"/>
    <property type="evidence" value="ECO:0007669"/>
    <property type="project" value="InterPro"/>
</dbReference>
<feature type="compositionally biased region" description="Low complexity" evidence="1">
    <location>
        <begin position="747"/>
        <end position="764"/>
    </location>
</feature>
<dbReference type="SUPFAM" id="SSF53474">
    <property type="entry name" value="alpha/beta-Hydrolases"/>
    <property type="match status" value="1"/>
</dbReference>
<feature type="compositionally biased region" description="Low complexity" evidence="1">
    <location>
        <begin position="260"/>
        <end position="288"/>
    </location>
</feature>
<feature type="region of interest" description="Disordered" evidence="1">
    <location>
        <begin position="744"/>
        <end position="764"/>
    </location>
</feature>
<feature type="compositionally biased region" description="Low complexity" evidence="1">
    <location>
        <begin position="437"/>
        <end position="454"/>
    </location>
</feature>
<dbReference type="PANTHER" id="PTHR46483:SF4">
    <property type="entry name" value="PHOSPHOLIPASE A1 PLIP2, CHLOROPLASTIC"/>
    <property type="match status" value="1"/>
</dbReference>
<dbReference type="InterPro" id="IPR029058">
    <property type="entry name" value="AB_hydrolase_fold"/>
</dbReference>
<comment type="caution">
    <text evidence="3">The sequence shown here is derived from an EMBL/GenBank/DDBJ whole genome shotgun (WGS) entry which is preliminary data.</text>
</comment>